<dbReference type="EMBL" id="JAUJFL010000002">
    <property type="protein sequence ID" value="KAK2609898.1"/>
    <property type="molecule type" value="Genomic_DNA"/>
</dbReference>
<protein>
    <submittedName>
        <fullName evidence="3">Uncharacterized protein</fullName>
    </submittedName>
</protein>
<feature type="transmembrane region" description="Helical" evidence="2">
    <location>
        <begin position="73"/>
        <end position="94"/>
    </location>
</feature>
<feature type="transmembrane region" description="Helical" evidence="2">
    <location>
        <begin position="103"/>
        <end position="121"/>
    </location>
</feature>
<evidence type="ECO:0000313" key="4">
    <source>
        <dbReference type="Proteomes" id="UP001265746"/>
    </source>
</evidence>
<proteinExistence type="predicted"/>
<evidence type="ECO:0000256" key="1">
    <source>
        <dbReference type="SAM" id="MobiDB-lite"/>
    </source>
</evidence>
<reference evidence="3" key="1">
    <citation type="submission" date="2023-06" db="EMBL/GenBank/DDBJ databases">
        <authorList>
            <person name="Noh H."/>
        </authorList>
    </citation>
    <scope>NUCLEOTIDE SEQUENCE</scope>
    <source>
        <strain evidence="3">DUCC20226</strain>
    </source>
</reference>
<feature type="compositionally biased region" description="Basic residues" evidence="1">
    <location>
        <begin position="1"/>
        <end position="10"/>
    </location>
</feature>
<feature type="compositionally biased region" description="Basic and acidic residues" evidence="1">
    <location>
        <begin position="11"/>
        <end position="24"/>
    </location>
</feature>
<evidence type="ECO:0000313" key="3">
    <source>
        <dbReference type="EMBL" id="KAK2609898.1"/>
    </source>
</evidence>
<gene>
    <name evidence="3" type="ORF">N8I77_003370</name>
</gene>
<dbReference type="Proteomes" id="UP001265746">
    <property type="component" value="Unassembled WGS sequence"/>
</dbReference>
<sequence length="123" mass="14018">MKSVPARRLRLREGRPSQGRPEAKQSFEYLSLGLGRRKRRLGDFRQISISLCHSLLAPGAYSNTHTLSLSWLYRLYSAVTIVGLVFDLQTLVLCRPTLLYRFLLYYSVLLWSHAGPAGVYSSK</sequence>
<organism evidence="3 4">
    <name type="scientific">Phomopsis amygdali</name>
    <name type="common">Fusicoccum amygdali</name>
    <dbReference type="NCBI Taxonomy" id="1214568"/>
    <lineage>
        <taxon>Eukaryota</taxon>
        <taxon>Fungi</taxon>
        <taxon>Dikarya</taxon>
        <taxon>Ascomycota</taxon>
        <taxon>Pezizomycotina</taxon>
        <taxon>Sordariomycetes</taxon>
        <taxon>Sordariomycetidae</taxon>
        <taxon>Diaporthales</taxon>
        <taxon>Diaporthaceae</taxon>
        <taxon>Diaporthe</taxon>
    </lineage>
</organism>
<name>A0AAD9SIP8_PHOAM</name>
<evidence type="ECO:0000256" key="2">
    <source>
        <dbReference type="SAM" id="Phobius"/>
    </source>
</evidence>
<dbReference type="AlphaFoldDB" id="A0AAD9SIP8"/>
<keyword evidence="2" id="KW-0472">Membrane</keyword>
<keyword evidence="2" id="KW-1133">Transmembrane helix</keyword>
<keyword evidence="4" id="KW-1185">Reference proteome</keyword>
<comment type="caution">
    <text evidence="3">The sequence shown here is derived from an EMBL/GenBank/DDBJ whole genome shotgun (WGS) entry which is preliminary data.</text>
</comment>
<accession>A0AAD9SIP8</accession>
<keyword evidence="2" id="KW-0812">Transmembrane</keyword>
<feature type="region of interest" description="Disordered" evidence="1">
    <location>
        <begin position="1"/>
        <end position="24"/>
    </location>
</feature>